<accession>A0AAD5XRM2</accession>
<comment type="caution">
    <text evidence="14">The sequence shown here is derived from an EMBL/GenBank/DDBJ whole genome shotgun (WGS) entry which is preliminary data.</text>
</comment>
<keyword evidence="9" id="KW-0804">Transcription</keyword>
<dbReference type="InterPro" id="IPR006155">
    <property type="entry name" value="Josephin"/>
</dbReference>
<evidence type="ECO:0000256" key="12">
    <source>
        <dbReference type="SAM" id="MobiDB-lite"/>
    </source>
</evidence>
<evidence type="ECO:0000256" key="9">
    <source>
        <dbReference type="ARBA" id="ARBA00023163"/>
    </source>
</evidence>
<dbReference type="AlphaFoldDB" id="A0AAD5XRM2"/>
<dbReference type="Pfam" id="PF02099">
    <property type="entry name" value="Josephin"/>
    <property type="match status" value="1"/>
</dbReference>
<dbReference type="GO" id="GO:0005634">
    <property type="term" value="C:nucleus"/>
    <property type="evidence" value="ECO:0007669"/>
    <property type="project" value="UniProtKB-SubCell"/>
</dbReference>
<dbReference type="EC" id="3.4.19.12" evidence="3"/>
<keyword evidence="5" id="KW-0833">Ubl conjugation pathway</keyword>
<name>A0AAD5XRM2_9FUNG</name>
<evidence type="ECO:0000313" key="14">
    <source>
        <dbReference type="EMBL" id="KAJ3176865.1"/>
    </source>
</evidence>
<keyword evidence="7" id="KW-0788">Thiol protease</keyword>
<dbReference type="SMART" id="SM00726">
    <property type="entry name" value="UIM"/>
    <property type="match status" value="3"/>
</dbReference>
<keyword evidence="8" id="KW-0805">Transcription regulation</keyword>
<comment type="subcellular location">
    <subcellularLocation>
        <location evidence="2">Nucleus</location>
    </subcellularLocation>
</comment>
<evidence type="ECO:0000256" key="8">
    <source>
        <dbReference type="ARBA" id="ARBA00023015"/>
    </source>
</evidence>
<evidence type="ECO:0000256" key="4">
    <source>
        <dbReference type="ARBA" id="ARBA00022670"/>
    </source>
</evidence>
<dbReference type="InterPro" id="IPR033865">
    <property type="entry name" value="Ataxin-3"/>
</dbReference>
<dbReference type="PANTHER" id="PTHR14159">
    <property type="entry name" value="ATAXIN-3-RELATED"/>
    <property type="match status" value="1"/>
</dbReference>
<evidence type="ECO:0000256" key="11">
    <source>
        <dbReference type="PROSITE-ProRule" id="PRU00331"/>
    </source>
</evidence>
<evidence type="ECO:0000256" key="2">
    <source>
        <dbReference type="ARBA" id="ARBA00004123"/>
    </source>
</evidence>
<gene>
    <name evidence="14" type="primary">ATXN3</name>
    <name evidence="14" type="ORF">HDU87_004797</name>
</gene>
<keyword evidence="10" id="KW-0539">Nucleus</keyword>
<dbReference type="Pfam" id="PF02809">
    <property type="entry name" value="UIM"/>
    <property type="match status" value="4"/>
</dbReference>
<organism evidence="14 15">
    <name type="scientific">Geranomyces variabilis</name>
    <dbReference type="NCBI Taxonomy" id="109894"/>
    <lineage>
        <taxon>Eukaryota</taxon>
        <taxon>Fungi</taxon>
        <taxon>Fungi incertae sedis</taxon>
        <taxon>Chytridiomycota</taxon>
        <taxon>Chytridiomycota incertae sedis</taxon>
        <taxon>Chytridiomycetes</taxon>
        <taxon>Spizellomycetales</taxon>
        <taxon>Powellomycetaceae</taxon>
        <taxon>Geranomyces</taxon>
    </lineage>
</organism>
<dbReference type="PROSITE" id="PS50957">
    <property type="entry name" value="JOSEPHIN"/>
    <property type="match status" value="1"/>
</dbReference>
<dbReference type="GO" id="GO:0004843">
    <property type="term" value="F:cysteine-type deubiquitinase activity"/>
    <property type="evidence" value="ECO:0007669"/>
    <property type="project" value="UniProtKB-EC"/>
</dbReference>
<dbReference type="InterPro" id="IPR003903">
    <property type="entry name" value="UIM_dom"/>
</dbReference>
<keyword evidence="15" id="KW-1185">Reference proteome</keyword>
<proteinExistence type="predicted"/>
<feature type="compositionally biased region" description="Low complexity" evidence="12">
    <location>
        <begin position="223"/>
        <end position="242"/>
    </location>
</feature>
<dbReference type="SMART" id="SM01246">
    <property type="entry name" value="Josephin"/>
    <property type="match status" value="1"/>
</dbReference>
<keyword evidence="6" id="KW-0378">Hydrolase</keyword>
<dbReference type="Gene3D" id="3.90.70.40">
    <property type="match status" value="1"/>
</dbReference>
<dbReference type="PROSITE" id="PS50330">
    <property type="entry name" value="UIM"/>
    <property type="match status" value="1"/>
</dbReference>
<evidence type="ECO:0000256" key="6">
    <source>
        <dbReference type="ARBA" id="ARBA00022801"/>
    </source>
</evidence>
<dbReference type="PANTHER" id="PTHR14159:SF0">
    <property type="entry name" value="ATAXIN-3-RELATED"/>
    <property type="match status" value="1"/>
</dbReference>
<evidence type="ECO:0000256" key="10">
    <source>
        <dbReference type="ARBA" id="ARBA00023242"/>
    </source>
</evidence>
<comment type="caution">
    <text evidence="11">Lacks conserved residue(s) required for the propagation of feature annotation.</text>
</comment>
<comment type="catalytic activity">
    <reaction evidence="1">
        <text>Thiol-dependent hydrolysis of ester, thioester, amide, peptide and isopeptide bonds formed by the C-terminal Gly of ubiquitin (a 76-residue protein attached to proteins as an intracellular targeting signal).</text>
        <dbReference type="EC" id="3.4.19.12"/>
    </reaction>
</comment>
<dbReference type="GO" id="GO:0006508">
    <property type="term" value="P:proteolysis"/>
    <property type="evidence" value="ECO:0007669"/>
    <property type="project" value="UniProtKB-KW"/>
</dbReference>
<feature type="compositionally biased region" description="Basic and acidic residues" evidence="12">
    <location>
        <begin position="280"/>
        <end position="291"/>
    </location>
</feature>
<evidence type="ECO:0000256" key="1">
    <source>
        <dbReference type="ARBA" id="ARBA00000707"/>
    </source>
</evidence>
<reference evidence="14" key="1">
    <citation type="submission" date="2020-05" db="EMBL/GenBank/DDBJ databases">
        <title>Phylogenomic resolution of chytrid fungi.</title>
        <authorList>
            <person name="Stajich J.E."/>
            <person name="Amses K."/>
            <person name="Simmons R."/>
            <person name="Seto K."/>
            <person name="Myers J."/>
            <person name="Bonds A."/>
            <person name="Quandt C.A."/>
            <person name="Barry K."/>
            <person name="Liu P."/>
            <person name="Grigoriev I."/>
            <person name="Longcore J.E."/>
            <person name="James T.Y."/>
        </authorList>
    </citation>
    <scope>NUCLEOTIDE SEQUENCE</scope>
    <source>
        <strain evidence="14">JEL0379</strain>
    </source>
</reference>
<dbReference type="PRINTS" id="PR01233">
    <property type="entry name" value="JOSEPHIN"/>
</dbReference>
<evidence type="ECO:0000256" key="3">
    <source>
        <dbReference type="ARBA" id="ARBA00012759"/>
    </source>
</evidence>
<evidence type="ECO:0000256" key="5">
    <source>
        <dbReference type="ARBA" id="ARBA00022786"/>
    </source>
</evidence>
<dbReference type="Gene3D" id="1.10.287.10">
    <property type="entry name" value="S15/NS1, RNA-binding"/>
    <property type="match status" value="1"/>
</dbReference>
<feature type="region of interest" description="Disordered" evidence="12">
    <location>
        <begin position="223"/>
        <end position="291"/>
    </location>
</feature>
<evidence type="ECO:0000259" key="13">
    <source>
        <dbReference type="PROSITE" id="PS50957"/>
    </source>
</evidence>
<protein>
    <recommendedName>
        <fullName evidence="3">ubiquitinyl hydrolase 1</fullName>
        <ecNumber evidence="3">3.4.19.12</ecNumber>
    </recommendedName>
</protein>
<keyword evidence="4" id="KW-0645">Protease</keyword>
<evidence type="ECO:0000313" key="15">
    <source>
        <dbReference type="Proteomes" id="UP001212152"/>
    </source>
</evidence>
<dbReference type="GO" id="GO:0016579">
    <property type="term" value="P:protein deubiquitination"/>
    <property type="evidence" value="ECO:0007669"/>
    <property type="project" value="InterPro"/>
</dbReference>
<feature type="domain" description="Josephin" evidence="13">
    <location>
        <begin position="1"/>
        <end position="140"/>
    </location>
</feature>
<evidence type="ECO:0000256" key="7">
    <source>
        <dbReference type="ARBA" id="ARBA00022807"/>
    </source>
</evidence>
<dbReference type="Proteomes" id="UP001212152">
    <property type="component" value="Unassembled WGS sequence"/>
</dbReference>
<dbReference type="EMBL" id="JADGJQ010000037">
    <property type="protein sequence ID" value="KAJ3176865.1"/>
    <property type="molecule type" value="Genomic_DNA"/>
</dbReference>
<sequence length="291" mass="31116">MAEGNVGGIETEEYQRFLKDGSSNYDDSGFFSVQVISAALRVWNLDITSFGAEENAITRSDPATSETAFICNLQEHWFTLRRFGGSSKRWYNLNSMFQEPAYVSETYLALLLAQLQTEGYSIFVVNGTLPQCDADAYAAVSPCPDPASLPKAKSGKNTEPAAGFGGPSNLLSVQGKGAGTVGGDDDLERAIAMSLGDTSSFAAPALNAQTPANDELKRALAASLDESGSDSKSLSAALAASLQEDEDRELQRAMEMSMKDGTAGASAKRPVEAANEPSPEEIRRRRLERFG</sequence>
<feature type="region of interest" description="Disordered" evidence="12">
    <location>
        <begin position="148"/>
        <end position="169"/>
    </location>
</feature>